<evidence type="ECO:0008006" key="4">
    <source>
        <dbReference type="Google" id="ProtNLM"/>
    </source>
</evidence>
<sequence length="455" mass="50604">MYFIISTRLLRRATPAWAAVTIGLALFSPGFVFHSSTGTMGVAWTPALAETQPSAPILTLDLAIARALAGNPGLAEIKARAEAMATVPAQAGALPDPTVSFEMLNVPTSSFDLRKEDMTMLGVGISQTLPFPGKLALREKIADLEALATSDSVDEARLRLASEVKQGWWRLFYYDRAVNLLDEAERFYRQLITIAQTKYQFGKGSQQDVLLAQLELSNLKNEKLELVSLRHSQDARLNALLDRTPETSVRIPAEAQFKLPVIAEPALQEKALRMRPLFAQHRKMLDAALSKVELAKQDFYPDFTVGAGYAVRQNTPAGQSRSDFASVQLSMNVPIYADRKQAKAVDQRQGELLQEQYSLQDEHHKIQSEIASKTAEYQHAKEKLLLLEHEIIPQAQQAVNSLLAGYQVSQTSFTDLLRTQLAFFQYQTQYWQALTSTQQLLAELSAEVGEELGHD</sequence>
<comment type="similarity">
    <text evidence="1">Belongs to the outer membrane factor (OMF) (TC 1.B.17) family.</text>
</comment>
<dbReference type="InterPro" id="IPR010131">
    <property type="entry name" value="MdtP/NodT-like"/>
</dbReference>
<dbReference type="Pfam" id="PF02321">
    <property type="entry name" value="OEP"/>
    <property type="match status" value="2"/>
</dbReference>
<dbReference type="OrthoDB" id="5607838at2"/>
<protein>
    <recommendedName>
        <fullName evidence="4">Transporter</fullName>
    </recommendedName>
</protein>
<evidence type="ECO:0000256" key="1">
    <source>
        <dbReference type="ARBA" id="ARBA00007613"/>
    </source>
</evidence>
<dbReference type="PANTHER" id="PTHR30203:SF24">
    <property type="entry name" value="BLR4935 PROTEIN"/>
    <property type="match status" value="1"/>
</dbReference>
<evidence type="ECO:0000313" key="3">
    <source>
        <dbReference type="Proteomes" id="UP000197019"/>
    </source>
</evidence>
<proteinExistence type="inferred from homology"/>
<dbReference type="SUPFAM" id="SSF56954">
    <property type="entry name" value="Outer membrane efflux proteins (OEP)"/>
    <property type="match status" value="1"/>
</dbReference>
<accession>A0A1Z4C3V3</accession>
<dbReference type="EMBL" id="CP022129">
    <property type="protein sequence ID" value="ASF48212.1"/>
    <property type="molecule type" value="Genomic_DNA"/>
</dbReference>
<dbReference type="Gene3D" id="1.20.1600.10">
    <property type="entry name" value="Outer membrane efflux proteins (OEP)"/>
    <property type="match status" value="1"/>
</dbReference>
<dbReference type="RefSeq" id="WP_088621082.1">
    <property type="nucleotide sequence ID" value="NZ_CP022129.1"/>
</dbReference>
<reference evidence="2 3" key="1">
    <citation type="submission" date="2017-06" db="EMBL/GenBank/DDBJ databases">
        <title>Genome Sequencing of the methanotroph Methylovulum psychrotolerants str. HV10-M2 isolated from a high-altitude environment.</title>
        <authorList>
            <person name="Mateos-Rivera A."/>
        </authorList>
    </citation>
    <scope>NUCLEOTIDE SEQUENCE [LARGE SCALE GENOMIC DNA]</scope>
    <source>
        <strain evidence="2 3">HV10_M2</strain>
    </source>
</reference>
<name>A0A1Z4C3V3_9GAMM</name>
<evidence type="ECO:0000313" key="2">
    <source>
        <dbReference type="EMBL" id="ASF48212.1"/>
    </source>
</evidence>
<organism evidence="2 3">
    <name type="scientific">Methylovulum psychrotolerans</name>
    <dbReference type="NCBI Taxonomy" id="1704499"/>
    <lineage>
        <taxon>Bacteria</taxon>
        <taxon>Pseudomonadati</taxon>
        <taxon>Pseudomonadota</taxon>
        <taxon>Gammaproteobacteria</taxon>
        <taxon>Methylococcales</taxon>
        <taxon>Methylococcaceae</taxon>
        <taxon>Methylovulum</taxon>
    </lineage>
</organism>
<dbReference type="AlphaFoldDB" id="A0A1Z4C3V3"/>
<keyword evidence="3" id="KW-1185">Reference proteome</keyword>
<dbReference type="PANTHER" id="PTHR30203">
    <property type="entry name" value="OUTER MEMBRANE CATION EFFLUX PROTEIN"/>
    <property type="match status" value="1"/>
</dbReference>
<dbReference type="InterPro" id="IPR003423">
    <property type="entry name" value="OMP_efflux"/>
</dbReference>
<dbReference type="GO" id="GO:0015562">
    <property type="term" value="F:efflux transmembrane transporter activity"/>
    <property type="evidence" value="ECO:0007669"/>
    <property type="project" value="InterPro"/>
</dbReference>
<gene>
    <name evidence="2" type="ORF">CEK71_20295</name>
</gene>
<dbReference type="KEGG" id="mpsy:CEK71_20295"/>
<dbReference type="Proteomes" id="UP000197019">
    <property type="component" value="Chromosome"/>
</dbReference>